<dbReference type="InterPro" id="IPR001387">
    <property type="entry name" value="Cro/C1-type_HTH"/>
</dbReference>
<accession>A0A2N8ZLC9</accession>
<dbReference type="PROSITE" id="PS50943">
    <property type="entry name" value="HTH_CROC1"/>
    <property type="match status" value="1"/>
</dbReference>
<dbReference type="EMBL" id="LT960612">
    <property type="protein sequence ID" value="SON52708.1"/>
    <property type="molecule type" value="Genomic_DNA"/>
</dbReference>
<reference evidence="3 4" key="1">
    <citation type="submission" date="2017-10" db="EMBL/GenBank/DDBJ databases">
        <authorList>
            <person name="Banno H."/>
            <person name="Chua N.-H."/>
        </authorList>
    </citation>
    <scope>NUCLEOTIDE SEQUENCE [LARGE SCALE GENOMIC DNA]</scope>
    <source>
        <strain evidence="3">Vibrio tapetis CECT4600</strain>
    </source>
</reference>
<dbReference type="CDD" id="cd00093">
    <property type="entry name" value="HTH_XRE"/>
    <property type="match status" value="1"/>
</dbReference>
<dbReference type="PANTHER" id="PTHR46558:SF11">
    <property type="entry name" value="HTH-TYPE TRANSCRIPTIONAL REGULATOR XRE"/>
    <property type="match status" value="1"/>
</dbReference>
<name>A0A2N8ZLC9_9VIBR</name>
<dbReference type="PANTHER" id="PTHR46558">
    <property type="entry name" value="TRACRIPTIONAL REGULATORY PROTEIN-RELATED-RELATED"/>
    <property type="match status" value="1"/>
</dbReference>
<feature type="domain" description="HTH cro/C1-type" evidence="2">
    <location>
        <begin position="7"/>
        <end position="61"/>
    </location>
</feature>
<evidence type="ECO:0000256" key="1">
    <source>
        <dbReference type="ARBA" id="ARBA00023125"/>
    </source>
</evidence>
<keyword evidence="4" id="KW-1185">Reference proteome</keyword>
<evidence type="ECO:0000313" key="3">
    <source>
        <dbReference type="EMBL" id="SON52708.1"/>
    </source>
</evidence>
<proteinExistence type="predicted"/>
<dbReference type="Proteomes" id="UP000235828">
    <property type="component" value="Chromosome B"/>
</dbReference>
<dbReference type="Pfam" id="PF01381">
    <property type="entry name" value="HTH_3"/>
    <property type="match status" value="1"/>
</dbReference>
<dbReference type="Gene3D" id="1.10.260.40">
    <property type="entry name" value="lambda repressor-like DNA-binding domains"/>
    <property type="match status" value="1"/>
</dbReference>
<gene>
    <name evidence="3" type="ORF">VTAP4600_B1097</name>
</gene>
<dbReference type="SUPFAM" id="SSF47413">
    <property type="entry name" value="lambda repressor-like DNA-binding domains"/>
    <property type="match status" value="1"/>
</dbReference>
<keyword evidence="1 3" id="KW-0238">DNA-binding</keyword>
<dbReference type="AlphaFoldDB" id="A0A2N8ZLC9"/>
<evidence type="ECO:0000259" key="2">
    <source>
        <dbReference type="PROSITE" id="PS50943"/>
    </source>
</evidence>
<protein>
    <submittedName>
        <fullName evidence="3">Dna-binding helix-turn-helix protein</fullName>
    </submittedName>
</protein>
<evidence type="ECO:0000313" key="4">
    <source>
        <dbReference type="Proteomes" id="UP000235828"/>
    </source>
</evidence>
<dbReference type="GO" id="GO:0003677">
    <property type="term" value="F:DNA binding"/>
    <property type="evidence" value="ECO:0007669"/>
    <property type="project" value="UniProtKB-KW"/>
</dbReference>
<organism evidence="3 4">
    <name type="scientific">Vibrio tapetis subsp. tapetis</name>
    <dbReference type="NCBI Taxonomy" id="1671868"/>
    <lineage>
        <taxon>Bacteria</taxon>
        <taxon>Pseudomonadati</taxon>
        <taxon>Pseudomonadota</taxon>
        <taxon>Gammaproteobacteria</taxon>
        <taxon>Vibrionales</taxon>
        <taxon>Vibrionaceae</taxon>
        <taxon>Vibrio</taxon>
    </lineage>
</organism>
<sequence length="135" mass="15370">MSIGENLKRIRRDKNWTQGQLANNCGIRLGQISKVERGDTDPKLSTIYALMNALECTPNALLSDTEKTNLDGLLTIALERMQKLPERDKNILLEIIDKYCIAKSMQDIIENEDGKIFGFRHFAGRTQEMAKKDID</sequence>
<dbReference type="InterPro" id="IPR010982">
    <property type="entry name" value="Lambda_DNA-bd_dom_sf"/>
</dbReference>
<dbReference type="SMART" id="SM00530">
    <property type="entry name" value="HTH_XRE"/>
    <property type="match status" value="1"/>
</dbReference>
<dbReference type="KEGG" id="vta:B1097"/>